<dbReference type="Proteomes" id="UP001172684">
    <property type="component" value="Unassembled WGS sequence"/>
</dbReference>
<organism evidence="1 2">
    <name type="scientific">Coniosporium apollinis</name>
    <dbReference type="NCBI Taxonomy" id="61459"/>
    <lineage>
        <taxon>Eukaryota</taxon>
        <taxon>Fungi</taxon>
        <taxon>Dikarya</taxon>
        <taxon>Ascomycota</taxon>
        <taxon>Pezizomycotina</taxon>
        <taxon>Dothideomycetes</taxon>
        <taxon>Dothideomycetes incertae sedis</taxon>
        <taxon>Coniosporium</taxon>
    </lineage>
</organism>
<comment type="caution">
    <text evidence="1">The sequence shown here is derived from an EMBL/GenBank/DDBJ whole genome shotgun (WGS) entry which is preliminary data.</text>
</comment>
<reference evidence="1" key="1">
    <citation type="submission" date="2022-10" db="EMBL/GenBank/DDBJ databases">
        <title>Culturing micro-colonial fungi from biological soil crusts in the Mojave desert and describing Neophaeococcomyces mojavensis, and introducing the new genera and species Taxawa tesnikishii.</title>
        <authorList>
            <person name="Kurbessoian T."/>
            <person name="Stajich J.E."/>
        </authorList>
    </citation>
    <scope>NUCLEOTIDE SEQUENCE</scope>
    <source>
        <strain evidence="1">TK_1</strain>
    </source>
</reference>
<proteinExistence type="predicted"/>
<evidence type="ECO:0000313" key="1">
    <source>
        <dbReference type="EMBL" id="KAJ9664839.1"/>
    </source>
</evidence>
<protein>
    <recommendedName>
        <fullName evidence="3">RING-type domain-containing protein</fullName>
    </recommendedName>
</protein>
<gene>
    <name evidence="1" type="ORF">H2201_005060</name>
</gene>
<sequence>MAACVACQQPLVLEIDASDDDEDIEVGGSSSVPAASATKSVPDDVGLACGCHFHWQCLLDAYIVTECPNCGTNLATPSPSGGQQVLCTLNNEGGLQENLDILPLLTEEGYLRAYPEERKCRAFLEFCREGDVQAIVAMLQDDEDGEEETMQGGEPIDILRYQDPIGDMQSGLHAAVAGGSREVAWLLLLLASELDLQEFPALVFQEAAAMGLMREDQTGKVDIRSLKDAQGRTADDLAAAMGGVWVGWPGSGRLAI</sequence>
<evidence type="ECO:0008006" key="3">
    <source>
        <dbReference type="Google" id="ProtNLM"/>
    </source>
</evidence>
<keyword evidence="2" id="KW-1185">Reference proteome</keyword>
<accession>A0ABQ9NQX8</accession>
<name>A0ABQ9NQX8_9PEZI</name>
<evidence type="ECO:0000313" key="2">
    <source>
        <dbReference type="Proteomes" id="UP001172684"/>
    </source>
</evidence>
<dbReference type="EMBL" id="JAPDRL010000035">
    <property type="protein sequence ID" value="KAJ9664839.1"/>
    <property type="molecule type" value="Genomic_DNA"/>
</dbReference>